<dbReference type="Pfam" id="PF13649">
    <property type="entry name" value="Methyltransf_25"/>
    <property type="match status" value="1"/>
</dbReference>
<dbReference type="InterPro" id="IPR050602">
    <property type="entry name" value="Malonyl-ACP_OMT"/>
</dbReference>
<evidence type="ECO:0000313" key="4">
    <source>
        <dbReference type="Proteomes" id="UP000095283"/>
    </source>
</evidence>
<sequence>MIILPFLRFLSPTRGLYREFCLYNVSRNNKGSSFSTHTSVFDRNLKSRQRDWAVKQPEFDAAQYLKKEVGWRVADKVFDLTKFNPLVLDIGCGVGHVAPHMIKENVGKIIQCDMSSGMIERAIQDGDVNTLHYCSRTSFFFFITY</sequence>
<proteinExistence type="predicted"/>
<dbReference type="AlphaFoldDB" id="A0A1I7XTS5"/>
<keyword evidence="2" id="KW-0808">Transferase</keyword>
<protein>
    <submittedName>
        <fullName evidence="5">Methyltransf_25 domain-containing protein</fullName>
    </submittedName>
</protein>
<dbReference type="Proteomes" id="UP000095283">
    <property type="component" value="Unplaced"/>
</dbReference>
<dbReference type="InterPro" id="IPR041698">
    <property type="entry name" value="Methyltransf_25"/>
</dbReference>
<keyword evidence="1" id="KW-0489">Methyltransferase</keyword>
<keyword evidence="4" id="KW-1185">Reference proteome</keyword>
<dbReference type="PANTHER" id="PTHR13090">
    <property type="entry name" value="ARGININE-HYDROXYLASE NDUFAF5, MITOCHONDRIAL"/>
    <property type="match status" value="1"/>
</dbReference>
<dbReference type="GO" id="GO:0008168">
    <property type="term" value="F:methyltransferase activity"/>
    <property type="evidence" value="ECO:0007669"/>
    <property type="project" value="UniProtKB-KW"/>
</dbReference>
<dbReference type="GO" id="GO:0032259">
    <property type="term" value="P:methylation"/>
    <property type="evidence" value="ECO:0007669"/>
    <property type="project" value="UniProtKB-KW"/>
</dbReference>
<reference evidence="5" key="1">
    <citation type="submission" date="2016-11" db="UniProtKB">
        <authorList>
            <consortium name="WormBaseParasite"/>
        </authorList>
    </citation>
    <scope>IDENTIFICATION</scope>
</reference>
<evidence type="ECO:0000313" key="5">
    <source>
        <dbReference type="WBParaSite" id="Hba_21220"/>
    </source>
</evidence>
<dbReference type="CDD" id="cd02440">
    <property type="entry name" value="AdoMet_MTases"/>
    <property type="match status" value="1"/>
</dbReference>
<dbReference type="WBParaSite" id="Hba_21220">
    <property type="protein sequence ID" value="Hba_21220"/>
    <property type="gene ID" value="Hba_21220"/>
</dbReference>
<dbReference type="GO" id="GO:0032981">
    <property type="term" value="P:mitochondrial respiratory chain complex I assembly"/>
    <property type="evidence" value="ECO:0007669"/>
    <property type="project" value="TreeGrafter"/>
</dbReference>
<evidence type="ECO:0000259" key="3">
    <source>
        <dbReference type="Pfam" id="PF13649"/>
    </source>
</evidence>
<evidence type="ECO:0000256" key="2">
    <source>
        <dbReference type="ARBA" id="ARBA00022679"/>
    </source>
</evidence>
<dbReference type="PANTHER" id="PTHR13090:SF1">
    <property type="entry name" value="ARGININE-HYDROXYLASE NDUFAF5, MITOCHONDRIAL"/>
    <property type="match status" value="1"/>
</dbReference>
<organism evidence="4 5">
    <name type="scientific">Heterorhabditis bacteriophora</name>
    <name type="common">Entomopathogenic nematode worm</name>
    <dbReference type="NCBI Taxonomy" id="37862"/>
    <lineage>
        <taxon>Eukaryota</taxon>
        <taxon>Metazoa</taxon>
        <taxon>Ecdysozoa</taxon>
        <taxon>Nematoda</taxon>
        <taxon>Chromadorea</taxon>
        <taxon>Rhabditida</taxon>
        <taxon>Rhabditina</taxon>
        <taxon>Rhabditomorpha</taxon>
        <taxon>Strongyloidea</taxon>
        <taxon>Heterorhabditidae</taxon>
        <taxon>Heterorhabditis</taxon>
    </lineage>
</organism>
<dbReference type="Gene3D" id="3.40.50.150">
    <property type="entry name" value="Vaccinia Virus protein VP39"/>
    <property type="match status" value="1"/>
</dbReference>
<feature type="domain" description="Methyltransferase" evidence="3">
    <location>
        <begin position="87"/>
        <end position="126"/>
    </location>
</feature>
<dbReference type="GO" id="GO:0005739">
    <property type="term" value="C:mitochondrion"/>
    <property type="evidence" value="ECO:0007669"/>
    <property type="project" value="TreeGrafter"/>
</dbReference>
<accession>A0A1I7XTS5</accession>
<evidence type="ECO:0000256" key="1">
    <source>
        <dbReference type="ARBA" id="ARBA00022603"/>
    </source>
</evidence>
<dbReference type="SUPFAM" id="SSF53335">
    <property type="entry name" value="S-adenosyl-L-methionine-dependent methyltransferases"/>
    <property type="match status" value="1"/>
</dbReference>
<dbReference type="InterPro" id="IPR029063">
    <property type="entry name" value="SAM-dependent_MTases_sf"/>
</dbReference>
<name>A0A1I7XTS5_HETBA</name>